<evidence type="ECO:0000313" key="4">
    <source>
        <dbReference type="Proteomes" id="UP000325081"/>
    </source>
</evidence>
<feature type="domain" description="Zinc knuckle" evidence="2">
    <location>
        <begin position="42"/>
        <end position="57"/>
    </location>
</feature>
<dbReference type="EMBL" id="BKCP01009403">
    <property type="protein sequence ID" value="GER50805.1"/>
    <property type="molecule type" value="Genomic_DNA"/>
</dbReference>
<comment type="caution">
    <text evidence="3">The sequence shown here is derived from an EMBL/GenBank/DDBJ whole genome shotgun (WGS) entry which is preliminary data.</text>
</comment>
<sequence>MVRCCGIRAYIFHHCLQSNERPRKKKNQDTRSQRLKRQQKTVKCKNCGVLGHNSKTCHRRASNEEAVMGSHNVQAPQDDRGGSNMSRDDGGGSSSVHITKKQRNHPTVLPLVFEEHQEPEEIDVPILTQMSQSKSAATTHIEGPLMWDQLQRGRTRGPPVDDTLQKNFHGIHPT</sequence>
<dbReference type="Pfam" id="PF15288">
    <property type="entry name" value="zf-CCHC_6"/>
    <property type="match status" value="1"/>
</dbReference>
<reference evidence="4" key="1">
    <citation type="journal article" date="2019" name="Curr. Biol.">
        <title>Genome Sequence of Striga asiatica Provides Insight into the Evolution of Plant Parasitism.</title>
        <authorList>
            <person name="Yoshida S."/>
            <person name="Kim S."/>
            <person name="Wafula E.K."/>
            <person name="Tanskanen J."/>
            <person name="Kim Y.M."/>
            <person name="Honaas L."/>
            <person name="Yang Z."/>
            <person name="Spallek T."/>
            <person name="Conn C.E."/>
            <person name="Ichihashi Y."/>
            <person name="Cheong K."/>
            <person name="Cui S."/>
            <person name="Der J.P."/>
            <person name="Gundlach H."/>
            <person name="Jiao Y."/>
            <person name="Hori C."/>
            <person name="Ishida J.K."/>
            <person name="Kasahara H."/>
            <person name="Kiba T."/>
            <person name="Kim M.S."/>
            <person name="Koo N."/>
            <person name="Laohavisit A."/>
            <person name="Lee Y.H."/>
            <person name="Lumba S."/>
            <person name="McCourt P."/>
            <person name="Mortimer J.C."/>
            <person name="Mutuku J.M."/>
            <person name="Nomura T."/>
            <person name="Sasaki-Sekimoto Y."/>
            <person name="Seto Y."/>
            <person name="Wang Y."/>
            <person name="Wakatake T."/>
            <person name="Sakakibara H."/>
            <person name="Demura T."/>
            <person name="Yamaguchi S."/>
            <person name="Yoneyama K."/>
            <person name="Manabe R.I."/>
            <person name="Nelson D.C."/>
            <person name="Schulman A.H."/>
            <person name="Timko M.P."/>
            <person name="dePamphilis C.W."/>
            <person name="Choi D."/>
            <person name="Shirasu K."/>
        </authorList>
    </citation>
    <scope>NUCLEOTIDE SEQUENCE [LARGE SCALE GENOMIC DNA]</scope>
    <source>
        <strain evidence="4">cv. UVA1</strain>
    </source>
</reference>
<evidence type="ECO:0000259" key="2">
    <source>
        <dbReference type="Pfam" id="PF15288"/>
    </source>
</evidence>
<organism evidence="3 4">
    <name type="scientific">Striga asiatica</name>
    <name type="common">Asiatic witchweed</name>
    <name type="synonym">Buchnera asiatica</name>
    <dbReference type="NCBI Taxonomy" id="4170"/>
    <lineage>
        <taxon>Eukaryota</taxon>
        <taxon>Viridiplantae</taxon>
        <taxon>Streptophyta</taxon>
        <taxon>Embryophyta</taxon>
        <taxon>Tracheophyta</taxon>
        <taxon>Spermatophyta</taxon>
        <taxon>Magnoliopsida</taxon>
        <taxon>eudicotyledons</taxon>
        <taxon>Gunneridae</taxon>
        <taxon>Pentapetalae</taxon>
        <taxon>asterids</taxon>
        <taxon>lamiids</taxon>
        <taxon>Lamiales</taxon>
        <taxon>Orobanchaceae</taxon>
        <taxon>Buchnereae</taxon>
        <taxon>Striga</taxon>
    </lineage>
</organism>
<dbReference type="AlphaFoldDB" id="A0A5A7QZF6"/>
<accession>A0A5A7QZF6</accession>
<dbReference type="InterPro" id="IPR041670">
    <property type="entry name" value="Znf-CCHC_6"/>
</dbReference>
<feature type="region of interest" description="Disordered" evidence="1">
    <location>
        <begin position="64"/>
        <end position="105"/>
    </location>
</feature>
<feature type="compositionally biased region" description="Basic and acidic residues" evidence="1">
    <location>
        <begin position="77"/>
        <end position="90"/>
    </location>
</feature>
<proteinExistence type="predicted"/>
<dbReference type="Proteomes" id="UP000325081">
    <property type="component" value="Unassembled WGS sequence"/>
</dbReference>
<dbReference type="OrthoDB" id="928970at2759"/>
<gene>
    <name evidence="3" type="ORF">STAS_28128</name>
</gene>
<keyword evidence="4" id="KW-1185">Reference proteome</keyword>
<evidence type="ECO:0000313" key="3">
    <source>
        <dbReference type="EMBL" id="GER50805.1"/>
    </source>
</evidence>
<evidence type="ECO:0000256" key="1">
    <source>
        <dbReference type="SAM" id="MobiDB-lite"/>
    </source>
</evidence>
<name>A0A5A7QZF6_STRAF</name>
<protein>
    <submittedName>
        <fullName evidence="3">Gag-pol polyprotein</fullName>
    </submittedName>
</protein>
<feature type="region of interest" description="Disordered" evidence="1">
    <location>
        <begin position="20"/>
        <end position="39"/>
    </location>
</feature>